<dbReference type="SUPFAM" id="SSF52374">
    <property type="entry name" value="Nucleotidylyl transferase"/>
    <property type="match status" value="1"/>
</dbReference>
<dbReference type="InterPro" id="IPR004821">
    <property type="entry name" value="Cyt_trans-like"/>
</dbReference>
<feature type="binding site" evidence="8">
    <location>
        <position position="180"/>
    </location>
    <ligand>
        <name>ATP</name>
        <dbReference type="ChEBI" id="CHEBI:30616"/>
    </ligand>
</feature>
<feature type="binding site" evidence="8">
    <location>
        <position position="65"/>
    </location>
    <ligand>
        <name>beta-alanine</name>
        <dbReference type="ChEBI" id="CHEBI:57966"/>
    </ligand>
</feature>
<evidence type="ECO:0000256" key="7">
    <source>
        <dbReference type="ARBA" id="ARBA00048258"/>
    </source>
</evidence>
<accession>A0AA48RHX2</accession>
<dbReference type="KEGG" id="bayd:BSPP4475_10810"/>
<dbReference type="AlphaFoldDB" id="A0AA48RHX2"/>
<dbReference type="NCBIfam" id="TIGR00125">
    <property type="entry name" value="cyt_tran_rel"/>
    <property type="match status" value="1"/>
</dbReference>
<dbReference type="FunFam" id="3.40.50.620:FF:000013">
    <property type="entry name" value="Pantothenate synthetase"/>
    <property type="match status" value="1"/>
</dbReference>
<dbReference type="InterPro" id="IPR042176">
    <property type="entry name" value="Pantoate_ligase_C"/>
</dbReference>
<dbReference type="RefSeq" id="WP_249178866.1">
    <property type="nucleotide sequence ID" value="NZ_JAUSVZ010000004.1"/>
</dbReference>
<dbReference type="InterPro" id="IPR003721">
    <property type="entry name" value="Pantoate_ligase"/>
</dbReference>
<organism evidence="9 10">
    <name type="scientific">Brevibacillus aydinogluensis</name>
    <dbReference type="NCBI Taxonomy" id="927786"/>
    <lineage>
        <taxon>Bacteria</taxon>
        <taxon>Bacillati</taxon>
        <taxon>Bacillota</taxon>
        <taxon>Bacilli</taxon>
        <taxon>Bacillales</taxon>
        <taxon>Paenibacillaceae</taxon>
        <taxon>Brevibacillus</taxon>
    </lineage>
</organism>
<dbReference type="Gene3D" id="3.30.1300.10">
    <property type="entry name" value="Pantoate-beta-alanine ligase, C-terminal domain"/>
    <property type="match status" value="1"/>
</dbReference>
<protein>
    <recommendedName>
        <fullName evidence="8">Pantothenate synthetase</fullName>
        <shortName evidence="8">PS</shortName>
        <ecNumber evidence="8">6.3.2.1</ecNumber>
    </recommendedName>
    <alternativeName>
        <fullName evidence="8">Pantoate--beta-alanine ligase</fullName>
    </alternativeName>
    <alternativeName>
        <fullName evidence="8">Pantoate-activating enzyme</fullName>
    </alternativeName>
</protein>
<comment type="subcellular location">
    <subcellularLocation>
        <location evidence="8">Cytoplasm</location>
    </subcellularLocation>
</comment>
<feature type="binding site" evidence="8">
    <location>
        <position position="157"/>
    </location>
    <ligand>
        <name>(R)-pantoate</name>
        <dbReference type="ChEBI" id="CHEBI:15980"/>
    </ligand>
</feature>
<feature type="binding site" evidence="8">
    <location>
        <begin position="151"/>
        <end position="154"/>
    </location>
    <ligand>
        <name>ATP</name>
        <dbReference type="ChEBI" id="CHEBI:30616"/>
    </ligand>
</feature>
<dbReference type="Pfam" id="PF02569">
    <property type="entry name" value="Pantoate_ligase"/>
    <property type="match status" value="1"/>
</dbReference>
<comment type="similarity">
    <text evidence="2 8">Belongs to the pantothenate synthetase family.</text>
</comment>
<gene>
    <name evidence="8 9" type="primary">panC</name>
    <name evidence="9" type="ORF">BSPP4475_10810</name>
</gene>
<evidence type="ECO:0000256" key="6">
    <source>
        <dbReference type="ARBA" id="ARBA00022840"/>
    </source>
</evidence>
<dbReference type="EMBL" id="OY569118">
    <property type="protein sequence ID" value="CAJ1002807.1"/>
    <property type="molecule type" value="Genomic_DNA"/>
</dbReference>
<dbReference type="Gene3D" id="3.40.50.620">
    <property type="entry name" value="HUPs"/>
    <property type="match status" value="1"/>
</dbReference>
<reference evidence="9" key="1">
    <citation type="submission" date="2023-07" db="EMBL/GenBank/DDBJ databases">
        <authorList>
            <person name="Ivanov I."/>
            <person name="Teneva D."/>
            <person name="Stoikov I."/>
        </authorList>
    </citation>
    <scope>NUCLEOTIDE SEQUENCE</scope>
    <source>
        <strain evidence="9">4475</strain>
    </source>
</reference>
<keyword evidence="3 8" id="KW-0436">Ligase</keyword>
<evidence type="ECO:0000256" key="8">
    <source>
        <dbReference type="HAMAP-Rule" id="MF_00158"/>
    </source>
</evidence>
<evidence type="ECO:0000256" key="5">
    <source>
        <dbReference type="ARBA" id="ARBA00022741"/>
    </source>
</evidence>
<feature type="binding site" evidence="8">
    <location>
        <begin position="34"/>
        <end position="41"/>
    </location>
    <ligand>
        <name>ATP</name>
        <dbReference type="ChEBI" id="CHEBI:30616"/>
    </ligand>
</feature>
<dbReference type="InterPro" id="IPR014729">
    <property type="entry name" value="Rossmann-like_a/b/a_fold"/>
</dbReference>
<evidence type="ECO:0000256" key="1">
    <source>
        <dbReference type="ARBA" id="ARBA00004990"/>
    </source>
</evidence>
<feature type="binding site" evidence="8">
    <location>
        <position position="65"/>
    </location>
    <ligand>
        <name>(R)-pantoate</name>
        <dbReference type="ChEBI" id="CHEBI:15980"/>
    </ligand>
</feature>
<evidence type="ECO:0000313" key="9">
    <source>
        <dbReference type="EMBL" id="CAJ1002807.1"/>
    </source>
</evidence>
<comment type="subunit">
    <text evidence="8">Homodimer.</text>
</comment>
<proteinExistence type="inferred from homology"/>
<evidence type="ECO:0000256" key="4">
    <source>
        <dbReference type="ARBA" id="ARBA00022655"/>
    </source>
</evidence>
<keyword evidence="4 8" id="KW-0566">Pantothenate biosynthesis</keyword>
<dbReference type="GO" id="GO:0005829">
    <property type="term" value="C:cytosol"/>
    <property type="evidence" value="ECO:0007669"/>
    <property type="project" value="TreeGrafter"/>
</dbReference>
<dbReference type="HAMAP" id="MF_00158">
    <property type="entry name" value="PanC"/>
    <property type="match status" value="1"/>
</dbReference>
<comment type="catalytic activity">
    <reaction evidence="7 8">
        <text>(R)-pantoate + beta-alanine + ATP = (R)-pantothenate + AMP + diphosphate + H(+)</text>
        <dbReference type="Rhea" id="RHEA:10912"/>
        <dbReference type="ChEBI" id="CHEBI:15378"/>
        <dbReference type="ChEBI" id="CHEBI:15980"/>
        <dbReference type="ChEBI" id="CHEBI:29032"/>
        <dbReference type="ChEBI" id="CHEBI:30616"/>
        <dbReference type="ChEBI" id="CHEBI:33019"/>
        <dbReference type="ChEBI" id="CHEBI:57966"/>
        <dbReference type="ChEBI" id="CHEBI:456215"/>
        <dbReference type="EC" id="6.3.2.1"/>
    </reaction>
</comment>
<dbReference type="GO" id="GO:0005524">
    <property type="term" value="F:ATP binding"/>
    <property type="evidence" value="ECO:0007669"/>
    <property type="project" value="UniProtKB-KW"/>
</dbReference>
<comment type="pathway">
    <text evidence="1 8">Cofactor biosynthesis; (R)-pantothenate biosynthesis; (R)-pantothenate from (R)-pantoate and beta-alanine: step 1/1.</text>
</comment>
<dbReference type="GO" id="GO:0004592">
    <property type="term" value="F:pantoate-beta-alanine ligase activity"/>
    <property type="evidence" value="ECO:0007669"/>
    <property type="project" value="UniProtKB-UniRule"/>
</dbReference>
<feature type="binding site" evidence="8">
    <location>
        <begin position="188"/>
        <end position="191"/>
    </location>
    <ligand>
        <name>ATP</name>
        <dbReference type="ChEBI" id="CHEBI:30616"/>
    </ligand>
</feature>
<keyword evidence="10" id="KW-1185">Reference proteome</keyword>
<dbReference type="NCBIfam" id="TIGR00018">
    <property type="entry name" value="panC"/>
    <property type="match status" value="1"/>
</dbReference>
<keyword evidence="6 8" id="KW-0067">ATP-binding</keyword>
<comment type="miscellaneous">
    <text evidence="8">The reaction proceeds by a bi uni uni bi ping pong mechanism.</text>
</comment>
<dbReference type="Proteomes" id="UP001189619">
    <property type="component" value="Chromosome"/>
</dbReference>
<keyword evidence="5 8" id="KW-0547">Nucleotide-binding</keyword>
<keyword evidence="8" id="KW-0963">Cytoplasm</keyword>
<dbReference type="CDD" id="cd00560">
    <property type="entry name" value="PanC"/>
    <property type="match status" value="1"/>
</dbReference>
<feature type="active site" description="Proton donor" evidence="8">
    <location>
        <position position="41"/>
    </location>
</feature>
<sequence length="286" mass="32156">MIERMLQVPTIAELRRLVGEARRQGKRIGFVPTMGYLHDGHLSLVKKARETCDFVVMSIFVNPLQFGPNEDFDRYPRDLERDRELARSAGVDLLFTPSVEEMYPRQVLTTVSVAQVSEPLCGQSRPGHFDGVATVVLKLFQIVQPDAAFFGQKDAQQLAVISQMVEDLSVPVQIVPCPIVREPDGLAMSSRNVYLSPEERQQATVLYRSLKQADAWLKEGVPLDEIKQRMAEMITAEPLAEIDYVEVLTYPRLTPVDTASPGQQLIFALAVRFGRTRLIDNMLVTV</sequence>
<dbReference type="GO" id="GO:0015940">
    <property type="term" value="P:pantothenate biosynthetic process"/>
    <property type="evidence" value="ECO:0007669"/>
    <property type="project" value="UniProtKB-UniRule"/>
</dbReference>
<dbReference type="PANTHER" id="PTHR21299">
    <property type="entry name" value="CYTIDYLATE KINASE/PANTOATE-BETA-ALANINE LIGASE"/>
    <property type="match status" value="1"/>
</dbReference>
<evidence type="ECO:0000313" key="10">
    <source>
        <dbReference type="Proteomes" id="UP001189619"/>
    </source>
</evidence>
<evidence type="ECO:0000256" key="2">
    <source>
        <dbReference type="ARBA" id="ARBA00009256"/>
    </source>
</evidence>
<evidence type="ECO:0000256" key="3">
    <source>
        <dbReference type="ARBA" id="ARBA00022598"/>
    </source>
</evidence>
<dbReference type="EC" id="6.3.2.1" evidence="8"/>
<name>A0AA48RHX2_9BACL</name>
<dbReference type="PANTHER" id="PTHR21299:SF1">
    <property type="entry name" value="PANTOATE--BETA-ALANINE LIGASE"/>
    <property type="match status" value="1"/>
</dbReference>
<comment type="function">
    <text evidence="8">Catalyzes the condensation of pantoate with beta-alanine in an ATP-dependent reaction via a pantoyl-adenylate intermediate.</text>
</comment>